<keyword evidence="3" id="KW-1185">Reference proteome</keyword>
<reference evidence="2 3" key="1">
    <citation type="submission" date="2021-03" db="EMBL/GenBank/DDBJ databases">
        <title>Antimicrobial resistance genes in bacteria isolated from Japanese honey, and their potential for conferring macrolide and lincosamide resistance in the American foulbrood pathogen Paenibacillus larvae.</title>
        <authorList>
            <person name="Okamoto M."/>
            <person name="Kumagai M."/>
            <person name="Kanamori H."/>
            <person name="Takamatsu D."/>
        </authorList>
    </citation>
    <scope>NUCLEOTIDE SEQUENCE [LARGE SCALE GENOMIC DNA]</scope>
    <source>
        <strain evidence="2 3">J42TS3</strain>
    </source>
</reference>
<feature type="domain" description="SLH" evidence="1">
    <location>
        <begin position="55"/>
        <end position="131"/>
    </location>
</feature>
<organism evidence="2 3">
    <name type="scientific">Paenibacillus vini</name>
    <dbReference type="NCBI Taxonomy" id="1476024"/>
    <lineage>
        <taxon>Bacteria</taxon>
        <taxon>Bacillati</taxon>
        <taxon>Bacillota</taxon>
        <taxon>Bacilli</taxon>
        <taxon>Bacillales</taxon>
        <taxon>Paenibacillaceae</taxon>
        <taxon>Paenibacillus</taxon>
    </lineage>
</organism>
<dbReference type="InterPro" id="IPR001119">
    <property type="entry name" value="SLH_dom"/>
</dbReference>
<protein>
    <recommendedName>
        <fullName evidence="1">SLH domain-containing protein</fullName>
    </recommendedName>
</protein>
<name>A0ABQ4M4W7_9BACL</name>
<evidence type="ECO:0000259" key="1">
    <source>
        <dbReference type="PROSITE" id="PS51272"/>
    </source>
</evidence>
<dbReference type="PROSITE" id="PS51272">
    <property type="entry name" value="SLH"/>
    <property type="match status" value="1"/>
</dbReference>
<dbReference type="EMBL" id="BOSL01000001">
    <property type="protein sequence ID" value="GIP51045.1"/>
    <property type="molecule type" value="Genomic_DNA"/>
</dbReference>
<evidence type="ECO:0000313" key="2">
    <source>
        <dbReference type="EMBL" id="GIP51045.1"/>
    </source>
</evidence>
<evidence type="ECO:0000313" key="3">
    <source>
        <dbReference type="Proteomes" id="UP000679992"/>
    </source>
</evidence>
<gene>
    <name evidence="2" type="ORF">J42TS3_00800</name>
</gene>
<proteinExistence type="predicted"/>
<dbReference type="Proteomes" id="UP000679992">
    <property type="component" value="Unassembled WGS sequence"/>
</dbReference>
<comment type="caution">
    <text evidence="2">The sequence shown here is derived from an EMBL/GenBank/DDBJ whole genome shotgun (WGS) entry which is preliminary data.</text>
</comment>
<sequence>MAEDFKSSMNNKGYLKNVKRVFISSTLIASMAVPGSLASASELPNNRNSYNPVAGTIQYNDFKNGQYWSQDMLWAIDKGIISGYQHTVNPANPKNKEKGNWLNPYGDLSEAQMLSIIFRYMHPQELDSTKPLNNWWAAQAYQLASKYKVPTVGSIQNQSKANGVVTRGKLARAMATLHFGKEMSLKDSVQFMYDAGLSSGKNASQGLTYDNYGVDDKLARAHMVSFMKRYDTFLSSGGKVTQPTTPSSTIIAPSENNNAFGLTVQYGSHTYASRNQAEYDEVMSIVQAKITDSYDKIDLAVDEDVNRYYHEYLDGARGIRGDRLDPVVRERRNTNLLRAESTFGGLVNAGYSKEAIIEIDKGISIAKSLSSSATIPDGPSRPGSAYTLLVDGVKTGYSEATVYSAVFDSLGYKTVILVKSVDGYLYEGVLVEVDGKWVDVSNSFSRDLSTVDIQELYSKGYKDDVLHQK</sequence>
<accession>A0ABQ4M4W7</accession>
<dbReference type="RefSeq" id="WP_213653327.1">
    <property type="nucleotide sequence ID" value="NZ_BOSL01000001.1"/>
</dbReference>